<organism evidence="1">
    <name type="scientific">Acidithiobacillus ferrianus</name>
    <dbReference type="NCBI Taxonomy" id="2678518"/>
    <lineage>
        <taxon>Bacteria</taxon>
        <taxon>Pseudomonadati</taxon>
        <taxon>Pseudomonadota</taxon>
        <taxon>Acidithiobacillia</taxon>
        <taxon>Acidithiobacillales</taxon>
        <taxon>Acidithiobacillaceae</taxon>
        <taxon>Acidithiobacillus</taxon>
    </lineage>
</organism>
<gene>
    <name evidence="1" type="ORF">GL267_10840</name>
</gene>
<dbReference type="RefSeq" id="WP_163098347.1">
    <property type="nucleotide sequence ID" value="NZ_CP127523.1"/>
</dbReference>
<comment type="caution">
    <text evidence="1">The sequence shown here is derived from an EMBL/GenBank/DDBJ whole genome shotgun (WGS) entry which is preliminary data.</text>
</comment>
<protein>
    <submittedName>
        <fullName evidence="1">BrnT family toxin</fullName>
    </submittedName>
</protein>
<dbReference type="InterPro" id="IPR038573">
    <property type="entry name" value="BrnT_sf"/>
</dbReference>
<proteinExistence type="predicted"/>
<dbReference type="Gene3D" id="3.10.450.530">
    <property type="entry name" value="Ribonuclease toxin, BrnT, of type II toxin-antitoxin system"/>
    <property type="match status" value="1"/>
</dbReference>
<name>A0A845UGY2_9PROT</name>
<evidence type="ECO:0000313" key="1">
    <source>
        <dbReference type="EMBL" id="NDU43114.1"/>
    </source>
</evidence>
<reference evidence="1" key="1">
    <citation type="submission" date="2019-11" db="EMBL/GenBank/DDBJ databases">
        <title>Acidithiobacillus ferrianus sp. nov.: a facultatively anaerobic and extremely acidophilic chemolithoautotroph.</title>
        <authorList>
            <person name="Norris P.R."/>
            <person name="Falagan C."/>
            <person name="Moya-Beltran A."/>
            <person name="Castro M."/>
            <person name="Quatrini R."/>
            <person name="Johnson D.B."/>
        </authorList>
    </citation>
    <scope>NUCLEOTIDE SEQUENCE [LARGE SCALE GENOMIC DNA]</scope>
    <source>
        <strain evidence="1">MG</strain>
    </source>
</reference>
<dbReference type="Pfam" id="PF04365">
    <property type="entry name" value="BrnT_toxin"/>
    <property type="match status" value="1"/>
</dbReference>
<dbReference type="EMBL" id="WNJL01000036">
    <property type="protein sequence ID" value="NDU43114.1"/>
    <property type="molecule type" value="Genomic_DNA"/>
</dbReference>
<dbReference type="InterPro" id="IPR007460">
    <property type="entry name" value="BrnT_toxin"/>
</dbReference>
<accession>A0A845UGY2</accession>
<sequence length="87" mass="10048">MLTFEFDEPKSQANFSKHGINFIDAQLLWNDPRLLEIPAKTEDEPRYLVIGLINGKHWSAVVTYRGANIRLISVRRSRTEEAALYES</sequence>
<dbReference type="AlphaFoldDB" id="A0A845UGY2"/>